<dbReference type="AlphaFoldDB" id="A0A8T0AZS4"/>
<dbReference type="PANTHER" id="PTHR46238:SF8">
    <property type="entry name" value="ENDONUCLEASE_EXONUCLEASE_PHOSPHATASE DOMAIN-CONTAINING PROTEIN"/>
    <property type="match status" value="1"/>
</dbReference>
<name>A0A8T0AZS4_SILME</name>
<proteinExistence type="predicted"/>
<feature type="non-terminal residue" evidence="1">
    <location>
        <position position="1"/>
    </location>
</feature>
<gene>
    <name evidence="1" type="ORF">HF521_005750</name>
</gene>
<dbReference type="Proteomes" id="UP000606274">
    <property type="component" value="Unassembled WGS sequence"/>
</dbReference>
<dbReference type="EMBL" id="JABFDY010000015">
    <property type="protein sequence ID" value="KAF7697332.1"/>
    <property type="molecule type" value="Genomic_DNA"/>
</dbReference>
<sequence>FQYLGSAVQRNGECVREVKKRVQAGWSEWRRVIAGVICDRRISARGKVYKRAGGGKVEDVAIFIGVTRMDMIRNQFIRGNMQVGRFGDKVREMRLRRFGHVQRMDMGYIGRRMVRMKPQFRRKRERPRRRFMNALREDMKVVGLKEADAHDR</sequence>
<organism evidence="1 2">
    <name type="scientific">Silurus meridionalis</name>
    <name type="common">Southern catfish</name>
    <name type="synonym">Silurus soldatovi meridionalis</name>
    <dbReference type="NCBI Taxonomy" id="175797"/>
    <lineage>
        <taxon>Eukaryota</taxon>
        <taxon>Metazoa</taxon>
        <taxon>Chordata</taxon>
        <taxon>Craniata</taxon>
        <taxon>Vertebrata</taxon>
        <taxon>Euteleostomi</taxon>
        <taxon>Actinopterygii</taxon>
        <taxon>Neopterygii</taxon>
        <taxon>Teleostei</taxon>
        <taxon>Ostariophysi</taxon>
        <taxon>Siluriformes</taxon>
        <taxon>Siluridae</taxon>
        <taxon>Silurus</taxon>
    </lineage>
</organism>
<protein>
    <submittedName>
        <fullName evidence="1">Uncharacterized protein</fullName>
    </submittedName>
</protein>
<reference evidence="1" key="1">
    <citation type="submission" date="2020-08" db="EMBL/GenBank/DDBJ databases">
        <title>Chromosome-level assembly of Southern catfish (Silurus meridionalis) provides insights into visual adaptation to the nocturnal and benthic lifestyles.</title>
        <authorList>
            <person name="Zhang Y."/>
            <person name="Wang D."/>
            <person name="Peng Z."/>
        </authorList>
    </citation>
    <scope>NUCLEOTIDE SEQUENCE</scope>
    <source>
        <strain evidence="1">SWU-2019-XX</strain>
        <tissue evidence="1">Muscle</tissue>
    </source>
</reference>
<evidence type="ECO:0000313" key="1">
    <source>
        <dbReference type="EMBL" id="KAF7697332.1"/>
    </source>
</evidence>
<feature type="non-terminal residue" evidence="1">
    <location>
        <position position="152"/>
    </location>
</feature>
<evidence type="ECO:0000313" key="2">
    <source>
        <dbReference type="Proteomes" id="UP000606274"/>
    </source>
</evidence>
<accession>A0A8T0AZS4</accession>
<comment type="caution">
    <text evidence="1">The sequence shown here is derived from an EMBL/GenBank/DDBJ whole genome shotgun (WGS) entry which is preliminary data.</text>
</comment>
<keyword evidence="2" id="KW-1185">Reference proteome</keyword>
<dbReference type="PANTHER" id="PTHR46238">
    <property type="entry name" value="REVERSE TRANSCRIPTASE DOMAIN-CONTAINING PROTEIN"/>
    <property type="match status" value="1"/>
</dbReference>